<dbReference type="SMART" id="SM00642">
    <property type="entry name" value="Aamy"/>
    <property type="match status" value="1"/>
</dbReference>
<evidence type="ECO:0000313" key="6">
    <source>
        <dbReference type="Proteomes" id="UP000093514"/>
    </source>
</evidence>
<dbReference type="SUPFAM" id="SSF51011">
    <property type="entry name" value="Glycosyl hydrolase domain"/>
    <property type="match status" value="1"/>
</dbReference>
<reference evidence="6" key="1">
    <citation type="submission" date="2016-07" db="EMBL/GenBank/DDBJ databases">
        <authorList>
            <person name="Florea S."/>
            <person name="Webb J.S."/>
            <person name="Jaromczyk J."/>
            <person name="Schardl C.L."/>
        </authorList>
    </citation>
    <scope>NUCLEOTIDE SEQUENCE [LARGE SCALE GENOMIC DNA]</scope>
    <source>
        <strain evidence="6">Z6</strain>
    </source>
</reference>
<comment type="caution">
    <text evidence="5">The sequence shown here is derived from an EMBL/GenBank/DDBJ whole genome shotgun (WGS) entry which is preliminary data.</text>
</comment>
<reference evidence="5 6" key="2">
    <citation type="submission" date="2016-08" db="EMBL/GenBank/DDBJ databases">
        <title>Orenia metallireducens sp. nov. strain Z6, a Novel Metal-reducing Firmicute from the Deep Subsurface.</title>
        <authorList>
            <person name="Maxim B.I."/>
            <person name="Kenneth K."/>
            <person name="Flynn T.M."/>
            <person name="Oloughlin E.J."/>
            <person name="Locke R.A."/>
            <person name="Weber J.R."/>
            <person name="Egan S.M."/>
            <person name="Mackie R.I."/>
            <person name="Cann I.K."/>
        </authorList>
    </citation>
    <scope>NUCLEOTIDE SEQUENCE [LARGE SCALE GENOMIC DNA]</scope>
    <source>
        <strain evidence="5 6">Z6</strain>
    </source>
</reference>
<organism evidence="5 6">
    <name type="scientific">Orenia metallireducens</name>
    <dbReference type="NCBI Taxonomy" id="1413210"/>
    <lineage>
        <taxon>Bacteria</taxon>
        <taxon>Bacillati</taxon>
        <taxon>Bacillota</taxon>
        <taxon>Clostridia</taxon>
        <taxon>Halanaerobiales</taxon>
        <taxon>Halobacteroidaceae</taxon>
        <taxon>Orenia</taxon>
    </lineage>
</organism>
<dbReference type="Pfam" id="PF00128">
    <property type="entry name" value="Alpha-amylase"/>
    <property type="match status" value="1"/>
</dbReference>
<evidence type="ECO:0000259" key="4">
    <source>
        <dbReference type="SMART" id="SM00642"/>
    </source>
</evidence>
<dbReference type="AlphaFoldDB" id="A0A1C0AD18"/>
<dbReference type="InterPro" id="IPR006047">
    <property type="entry name" value="GH13_cat_dom"/>
</dbReference>
<keyword evidence="3" id="KW-0326">Glycosidase</keyword>
<dbReference type="InterPro" id="IPR013780">
    <property type="entry name" value="Glyco_hydro_b"/>
</dbReference>
<evidence type="ECO:0000313" key="5">
    <source>
        <dbReference type="EMBL" id="OCL28531.1"/>
    </source>
</evidence>
<evidence type="ECO:0000256" key="3">
    <source>
        <dbReference type="ARBA" id="ARBA00023295"/>
    </source>
</evidence>
<name>A0A1C0AD18_9FIRM</name>
<dbReference type="RefSeq" id="WP_068714688.1">
    <property type="nucleotide sequence ID" value="NZ_LWDV01000005.1"/>
</dbReference>
<dbReference type="Gene3D" id="2.60.40.1180">
    <property type="entry name" value="Golgi alpha-mannosidase II"/>
    <property type="match status" value="1"/>
</dbReference>
<gene>
    <name evidence="5" type="ORF">U472_01205</name>
</gene>
<evidence type="ECO:0000256" key="1">
    <source>
        <dbReference type="ARBA" id="ARBA00008061"/>
    </source>
</evidence>
<dbReference type="SUPFAM" id="SSF51445">
    <property type="entry name" value="(Trans)glycosidases"/>
    <property type="match status" value="1"/>
</dbReference>
<dbReference type="PANTHER" id="PTHR10357">
    <property type="entry name" value="ALPHA-AMYLASE FAMILY MEMBER"/>
    <property type="match status" value="1"/>
</dbReference>
<accession>A0A1C0AD18</accession>
<evidence type="ECO:0000256" key="2">
    <source>
        <dbReference type="ARBA" id="ARBA00022801"/>
    </source>
</evidence>
<dbReference type="EMBL" id="LWDV01000005">
    <property type="protein sequence ID" value="OCL28531.1"/>
    <property type="molecule type" value="Genomic_DNA"/>
</dbReference>
<keyword evidence="2" id="KW-0378">Hydrolase</keyword>
<dbReference type="CDD" id="cd11353">
    <property type="entry name" value="AmyAc_euk_bac_CMD_like"/>
    <property type="match status" value="1"/>
</dbReference>
<dbReference type="Proteomes" id="UP000093514">
    <property type="component" value="Unassembled WGS sequence"/>
</dbReference>
<dbReference type="GO" id="GO:0016798">
    <property type="term" value="F:hydrolase activity, acting on glycosyl bonds"/>
    <property type="evidence" value="ECO:0007669"/>
    <property type="project" value="UniProtKB-KW"/>
</dbReference>
<dbReference type="PANTHER" id="PTHR10357:SF210">
    <property type="entry name" value="MALTODEXTRIN GLUCOSIDASE"/>
    <property type="match status" value="1"/>
</dbReference>
<feature type="domain" description="Glycosyl hydrolase family 13 catalytic" evidence="4">
    <location>
        <begin position="35"/>
        <end position="363"/>
    </location>
</feature>
<proteinExistence type="inferred from homology"/>
<dbReference type="OrthoDB" id="9805159at2"/>
<sequence length="455" mass="52499">MKSWACQSVFYHIYPLGLCGAPLENDFSAPINYRLDRIYDWVEHLKDMGVNAMYLGPVFESTSHGYDTKDYYQVDRRLGDNQSLARLVSHLKGNGIRVILDGVFNHVGRDFWAFQDLLEQGQNSKYCDWFSGLNFEYQSPYGDPFTYEAWEGHYNLVKLNLKNPEVKDYLFNAVKEWIEQFDIAGLRLDAADCLEVEFIVELGEFCRGLRPDFWMLGEVIHGDYRKWAGAAMMDSVTNYECYKGLYSSHNDKNYFEIAYSLNRQFGEGGIYKHLPLYSFADNHDVKRIASTLDNPAHLYPLHILLFTMPGVPSIYYGSEWGIEGKKVNGDDGPLRPELDINEVAKKSPNRDLLRLIASLAELRKSSKALCYGSYQQIFVDHQQFAFLREYQGEKVLTVVNSSDKPIDIELEFDIEEGYQLRDLLEAKTFRINNGVIKIKEVPASWGLIMKVEKIQ</sequence>
<dbReference type="Pfam" id="PF16657">
    <property type="entry name" value="Malt_amylase_C"/>
    <property type="match status" value="1"/>
</dbReference>
<dbReference type="Gene3D" id="3.20.20.80">
    <property type="entry name" value="Glycosidases"/>
    <property type="match status" value="1"/>
</dbReference>
<protein>
    <submittedName>
        <fullName evidence="5">Alpha-amylase</fullName>
    </submittedName>
</protein>
<dbReference type="GO" id="GO:0005975">
    <property type="term" value="P:carbohydrate metabolic process"/>
    <property type="evidence" value="ECO:0007669"/>
    <property type="project" value="InterPro"/>
</dbReference>
<keyword evidence="6" id="KW-1185">Reference proteome</keyword>
<dbReference type="InterPro" id="IPR017853">
    <property type="entry name" value="GH"/>
</dbReference>
<dbReference type="InterPro" id="IPR032091">
    <property type="entry name" value="Malt_amylase-like_C"/>
</dbReference>
<comment type="similarity">
    <text evidence="1">Belongs to the glycosyl hydrolase 13 family.</text>
</comment>